<dbReference type="Proteomes" id="UP000631694">
    <property type="component" value="Unassembled WGS sequence"/>
</dbReference>
<evidence type="ECO:0000313" key="2">
    <source>
        <dbReference type="Proteomes" id="UP000631694"/>
    </source>
</evidence>
<accession>A0A931I611</accession>
<comment type="caution">
    <text evidence="1">The sequence shown here is derived from an EMBL/GenBank/DDBJ whole genome shotgun (WGS) entry which is preliminary data.</text>
</comment>
<proteinExistence type="predicted"/>
<gene>
    <name evidence="1" type="ORF">I5731_19045</name>
</gene>
<sequence length="106" mass="11020">MLLSAIGTAFSGMRAAEQRFEKAAGEIARIGTDDPVALPHDETIAAGSPLLYGPDGRFLTSPNPAEPVDITGALGDILEARIAYMANAKVVEVASDMFDSLLDATA</sequence>
<evidence type="ECO:0000313" key="1">
    <source>
        <dbReference type="EMBL" id="MBH0239926.1"/>
    </source>
</evidence>
<organism evidence="1 2">
    <name type="scientific">Methylobrevis albus</name>
    <dbReference type="NCBI Taxonomy" id="2793297"/>
    <lineage>
        <taxon>Bacteria</taxon>
        <taxon>Pseudomonadati</taxon>
        <taxon>Pseudomonadota</taxon>
        <taxon>Alphaproteobacteria</taxon>
        <taxon>Hyphomicrobiales</taxon>
        <taxon>Pleomorphomonadaceae</taxon>
        <taxon>Methylobrevis</taxon>
    </lineage>
</organism>
<keyword evidence="2" id="KW-1185">Reference proteome</keyword>
<dbReference type="AlphaFoldDB" id="A0A931I611"/>
<dbReference type="EMBL" id="JADZLT010000056">
    <property type="protein sequence ID" value="MBH0239926.1"/>
    <property type="molecule type" value="Genomic_DNA"/>
</dbReference>
<dbReference type="RefSeq" id="WP_197312996.1">
    <property type="nucleotide sequence ID" value="NZ_JADZLT010000056.1"/>
</dbReference>
<name>A0A931I611_9HYPH</name>
<protein>
    <submittedName>
        <fullName evidence="1">Uncharacterized protein</fullName>
    </submittedName>
</protein>
<reference evidence="1" key="1">
    <citation type="submission" date="2020-12" db="EMBL/GenBank/DDBJ databases">
        <title>Methylobrevis albus sp. nov., isolated from fresh water lack sediment.</title>
        <authorList>
            <person name="Zou Q."/>
        </authorList>
    </citation>
    <scope>NUCLEOTIDE SEQUENCE</scope>
    <source>
        <strain evidence="1">L22</strain>
    </source>
</reference>